<feature type="region of interest" description="Disordered" evidence="2">
    <location>
        <begin position="65"/>
        <end position="93"/>
    </location>
</feature>
<keyword evidence="6" id="KW-1185">Reference proteome</keyword>
<feature type="non-terminal residue" evidence="5">
    <location>
        <position position="1005"/>
    </location>
</feature>
<comment type="caution">
    <text evidence="5">The sequence shown here is derived from an EMBL/GenBank/DDBJ whole genome shotgun (WGS) entry which is preliminary data.</text>
</comment>
<dbReference type="EMBL" id="JALJOV010000221">
    <property type="protein sequence ID" value="KAK9865736.1"/>
    <property type="molecule type" value="Genomic_DNA"/>
</dbReference>
<evidence type="ECO:0000259" key="3">
    <source>
        <dbReference type="Pfam" id="PF13871"/>
    </source>
</evidence>
<evidence type="ECO:0000313" key="6">
    <source>
        <dbReference type="Proteomes" id="UP001485043"/>
    </source>
</evidence>
<dbReference type="InterPro" id="IPR039187">
    <property type="entry name" value="SNO_AAA"/>
</dbReference>
<feature type="region of interest" description="Disordered" evidence="2">
    <location>
        <begin position="515"/>
        <end position="537"/>
    </location>
</feature>
<evidence type="ECO:0000259" key="4">
    <source>
        <dbReference type="Pfam" id="PF13872"/>
    </source>
</evidence>
<dbReference type="InterPro" id="IPR026741">
    <property type="entry name" value="SNO"/>
</dbReference>
<organism evidence="5 6">
    <name type="scientific">Apatococcus fuscideae</name>
    <dbReference type="NCBI Taxonomy" id="2026836"/>
    <lineage>
        <taxon>Eukaryota</taxon>
        <taxon>Viridiplantae</taxon>
        <taxon>Chlorophyta</taxon>
        <taxon>core chlorophytes</taxon>
        <taxon>Trebouxiophyceae</taxon>
        <taxon>Chlorellales</taxon>
        <taxon>Chlorellaceae</taxon>
        <taxon>Apatococcus</taxon>
    </lineage>
</organism>
<dbReference type="Pfam" id="PF13871">
    <property type="entry name" value="Helicase_C_4"/>
    <property type="match status" value="1"/>
</dbReference>
<dbReference type="GO" id="GO:0005634">
    <property type="term" value="C:nucleus"/>
    <property type="evidence" value="ECO:0007669"/>
    <property type="project" value="TreeGrafter"/>
</dbReference>
<feature type="compositionally biased region" description="Basic and acidic residues" evidence="2">
    <location>
        <begin position="132"/>
        <end position="142"/>
    </location>
</feature>
<dbReference type="AlphaFoldDB" id="A0AAW1T7K3"/>
<dbReference type="Gene3D" id="3.40.50.300">
    <property type="entry name" value="P-loop containing nucleotide triphosphate hydrolases"/>
    <property type="match status" value="1"/>
</dbReference>
<sequence>MATDNSLSLTCGACQNVICVPAELVVQLMKAKRFSCPHCRVLNKLEGPQDEAQDVMRAAGLQTITTGDSSGSARLDSRSSLRHQHTPLTGPQPRVVVRQSGWKNQHLGADLDPTKAAWASTDQLRSLYGQKRSKDAHTRSRADTMPLASHHEPDMDVLEEEEEEPAPLTAASLHFEEYKPAKLKIGCPHPDPVVESNSLMSVDPPELPYQEIHHLQEQCDEGLLSGLQLESIFYACQRHDHILADGNRAGFMVGDGAGVGKGRTIAGLILENVRCGQGKHIWLSTAADLRIDARRDLDDIKAQEVDLHALNRQPYCNLSSPEANLKSGVIFSTYASLISSSDKGLSRLQQLIDWFGPEYDGLIIFDECHKAKNLIPDSGGKPSKVGEKVLELQTLLPQARIVYASATGASEARNLGYMTRLGLWGEGVPAFPDFATFLDAMDSKGVAAFELVAMDMKARGMYVCRTLSYLGATFDVKDCPLSPAMEHQYKAAALLWTQLRSEFLYALGVSGKAEGQNQAEPEAAETEGRSKRSRQARTVGSRTWRAFWSAHQRFFRHMCMAAKVPALVEISKQALQDGQCVVIGLQTTGEARTAELVSEQGNELDDFVSGPKELMLKLVEDNYPLPGAPGSEAKPRSSPSDVVELGDSDAELGGDEDADLVFLGETSTTLAAARDPKIAVQCGRTAKGLPEDELVLVDSKPGLTPIQLKRRDALTRRKMVTDAICCMDLPSNPLDMLIDQLGGVDQVAEMTSSLRLLLLAFSLHADRRAENQRRRVHLTLELPWSADKAIQQFGRSHRANQTSAPLYRMLFTPLGGEKRFASAVARRLESLGALTQGDRRTNYNLQDFNYDSKTGQQALRLVYKAIMDSDNDLRVIPPACLPSRARNGDMPLPVALFYARARGLLLGVGIIKPAEDLLPSHLAKVMSRPQGVSPQCGKIPESERGDISRFLNRLLGIEPDWQRHLFEFYQAMLEAHIAQLRREQKFDDGIVDVKGSEISIVGQPQ</sequence>
<dbReference type="PANTHER" id="PTHR12706:SF13">
    <property type="entry name" value="PROTEIN FORGETTER 1"/>
    <property type="match status" value="1"/>
</dbReference>
<dbReference type="InterPro" id="IPR026937">
    <property type="entry name" value="SBNO_Helicase_C_dom"/>
</dbReference>
<feature type="region of interest" description="Disordered" evidence="2">
    <location>
        <begin position="623"/>
        <end position="646"/>
    </location>
</feature>
<feature type="domain" description="Strawberry notch helicase C" evidence="3">
    <location>
        <begin position="761"/>
        <end position="992"/>
    </location>
</feature>
<evidence type="ECO:0000256" key="2">
    <source>
        <dbReference type="SAM" id="MobiDB-lite"/>
    </source>
</evidence>
<protein>
    <submittedName>
        <fullName evidence="5">Uncharacterized protein</fullName>
    </submittedName>
</protein>
<dbReference type="Pfam" id="PF13872">
    <property type="entry name" value="AAA_34"/>
    <property type="match status" value="1"/>
</dbReference>
<comment type="similarity">
    <text evidence="1">Belongs to the SBNO family.</text>
</comment>
<proteinExistence type="inferred from homology"/>
<dbReference type="InterPro" id="IPR027417">
    <property type="entry name" value="P-loop_NTPase"/>
</dbReference>
<gene>
    <name evidence="5" type="ORF">WJX84_001418</name>
</gene>
<reference evidence="5 6" key="1">
    <citation type="journal article" date="2024" name="Nat. Commun.">
        <title>Phylogenomics reveals the evolutionary origins of lichenization in chlorophyte algae.</title>
        <authorList>
            <person name="Puginier C."/>
            <person name="Libourel C."/>
            <person name="Otte J."/>
            <person name="Skaloud P."/>
            <person name="Haon M."/>
            <person name="Grisel S."/>
            <person name="Petersen M."/>
            <person name="Berrin J.G."/>
            <person name="Delaux P.M."/>
            <person name="Dal Grande F."/>
            <person name="Keller J."/>
        </authorList>
    </citation>
    <scope>NUCLEOTIDE SEQUENCE [LARGE SCALE GENOMIC DNA]</scope>
    <source>
        <strain evidence="5 6">SAG 2523</strain>
    </source>
</reference>
<evidence type="ECO:0000256" key="1">
    <source>
        <dbReference type="ARBA" id="ARBA00006992"/>
    </source>
</evidence>
<dbReference type="SUPFAM" id="SSF52540">
    <property type="entry name" value="P-loop containing nucleoside triphosphate hydrolases"/>
    <property type="match status" value="1"/>
</dbReference>
<accession>A0AAW1T7K3</accession>
<dbReference type="Proteomes" id="UP001485043">
    <property type="component" value="Unassembled WGS sequence"/>
</dbReference>
<name>A0AAW1T7K3_9CHLO</name>
<dbReference type="GO" id="GO:0031490">
    <property type="term" value="F:chromatin DNA binding"/>
    <property type="evidence" value="ECO:0007669"/>
    <property type="project" value="TreeGrafter"/>
</dbReference>
<dbReference type="GO" id="GO:0006355">
    <property type="term" value="P:regulation of DNA-templated transcription"/>
    <property type="evidence" value="ECO:0007669"/>
    <property type="project" value="InterPro"/>
</dbReference>
<evidence type="ECO:0000313" key="5">
    <source>
        <dbReference type="EMBL" id="KAK9865736.1"/>
    </source>
</evidence>
<feature type="region of interest" description="Disordered" evidence="2">
    <location>
        <begin position="130"/>
        <end position="154"/>
    </location>
</feature>
<feature type="domain" description="Strawberry notch AAA" evidence="4">
    <location>
        <begin position="188"/>
        <end position="490"/>
    </location>
</feature>
<dbReference type="PANTHER" id="PTHR12706">
    <property type="entry name" value="STRAWBERRY NOTCH-RELATED"/>
    <property type="match status" value="1"/>
</dbReference>
<dbReference type="GO" id="GO:0042393">
    <property type="term" value="F:histone binding"/>
    <property type="evidence" value="ECO:0007669"/>
    <property type="project" value="TreeGrafter"/>
</dbReference>